<dbReference type="PANTHER" id="PTHR33886">
    <property type="entry name" value="UNSATURATED RHAMNOGALACTURONAN HYDROLASE (EUROFUNG)"/>
    <property type="match status" value="1"/>
</dbReference>
<keyword evidence="3" id="KW-1185">Reference proteome</keyword>
<dbReference type="EMBL" id="JBHSEP010000005">
    <property type="protein sequence ID" value="MFC4598412.1"/>
    <property type="molecule type" value="Genomic_DNA"/>
</dbReference>
<dbReference type="InterPro" id="IPR008928">
    <property type="entry name" value="6-hairpin_glycosidase_sf"/>
</dbReference>
<dbReference type="InterPro" id="IPR012341">
    <property type="entry name" value="6hp_glycosidase-like_sf"/>
</dbReference>
<sequence>MTNIGKSRANAEDSAALIDRLVRRISDVPYDGNIALNRTEWDWPAGVGLYGVCRAWMRTGNRYYGDFARAWVDEYLPQAELRRTINGIAPLLAVFELYRETGIERYGEACRAGCDWLLKEAPRTREGAFEHTVNEQGPGFREQIWADTLFMSCILLAKMGALDGTDAYAREAALQLNVHLNALRDGRTGLYRHAWNCERRDWMSGALWGRANAWILVSAVEMLEILPESFGGRDQAIGQAVELGEALARAQRGDGLFGTLLDDPEAYGEASATAGIAYGLRRGVRSGFLPEALLSCAKRAEAAVRPLVNERGELEQVSHGTDVKPDLEAYKKVPIVPAFWGQGLALLMLCEDPALQAREGVPPAEEDR</sequence>
<dbReference type="PANTHER" id="PTHR33886:SF8">
    <property type="entry name" value="UNSATURATED RHAMNOGALACTURONAN HYDROLASE (EUROFUNG)"/>
    <property type="match status" value="1"/>
</dbReference>
<evidence type="ECO:0000256" key="1">
    <source>
        <dbReference type="ARBA" id="ARBA00022801"/>
    </source>
</evidence>
<dbReference type="RefSeq" id="WP_378094637.1">
    <property type="nucleotide sequence ID" value="NZ_JBHSEP010000005.1"/>
</dbReference>
<dbReference type="Proteomes" id="UP001596028">
    <property type="component" value="Unassembled WGS sequence"/>
</dbReference>
<protein>
    <submittedName>
        <fullName evidence="2">Glycoside hydrolase family 105 protein</fullName>
    </submittedName>
</protein>
<dbReference type="SUPFAM" id="SSF48208">
    <property type="entry name" value="Six-hairpin glycosidases"/>
    <property type="match status" value="1"/>
</dbReference>
<dbReference type="Pfam" id="PF07470">
    <property type="entry name" value="Glyco_hydro_88"/>
    <property type="match status" value="1"/>
</dbReference>
<comment type="caution">
    <text evidence="2">The sequence shown here is derived from an EMBL/GenBank/DDBJ whole genome shotgun (WGS) entry which is preliminary data.</text>
</comment>
<evidence type="ECO:0000313" key="2">
    <source>
        <dbReference type="EMBL" id="MFC4598412.1"/>
    </source>
</evidence>
<name>A0ABV9F8X3_9BACL</name>
<keyword evidence="1 2" id="KW-0378">Hydrolase</keyword>
<proteinExistence type="predicted"/>
<dbReference type="InterPro" id="IPR010905">
    <property type="entry name" value="Glyco_hydro_88"/>
</dbReference>
<accession>A0ABV9F8X3</accession>
<organism evidence="2 3">
    <name type="scientific">Cohnella hongkongensis</name>
    <dbReference type="NCBI Taxonomy" id="178337"/>
    <lineage>
        <taxon>Bacteria</taxon>
        <taxon>Bacillati</taxon>
        <taxon>Bacillota</taxon>
        <taxon>Bacilli</taxon>
        <taxon>Bacillales</taxon>
        <taxon>Paenibacillaceae</taxon>
        <taxon>Cohnella</taxon>
    </lineage>
</organism>
<dbReference type="InterPro" id="IPR052043">
    <property type="entry name" value="PolySaccharide_Degr_Enz"/>
</dbReference>
<evidence type="ECO:0000313" key="3">
    <source>
        <dbReference type="Proteomes" id="UP001596028"/>
    </source>
</evidence>
<dbReference type="Gene3D" id="1.50.10.10">
    <property type="match status" value="1"/>
</dbReference>
<dbReference type="GO" id="GO:0016787">
    <property type="term" value="F:hydrolase activity"/>
    <property type="evidence" value="ECO:0007669"/>
    <property type="project" value="UniProtKB-KW"/>
</dbReference>
<gene>
    <name evidence="2" type="ORF">ACFO3S_09230</name>
</gene>
<reference evidence="3" key="1">
    <citation type="journal article" date="2019" name="Int. J. Syst. Evol. Microbiol.">
        <title>The Global Catalogue of Microorganisms (GCM) 10K type strain sequencing project: providing services to taxonomists for standard genome sequencing and annotation.</title>
        <authorList>
            <consortium name="The Broad Institute Genomics Platform"/>
            <consortium name="The Broad Institute Genome Sequencing Center for Infectious Disease"/>
            <person name="Wu L."/>
            <person name="Ma J."/>
        </authorList>
    </citation>
    <scope>NUCLEOTIDE SEQUENCE [LARGE SCALE GENOMIC DNA]</scope>
    <source>
        <strain evidence="3">CCUG 49571</strain>
    </source>
</reference>